<dbReference type="PANTHER" id="PTHR43135">
    <property type="entry name" value="ALPHA-D-RIBOSE 1-METHYLPHOSPHONATE 5-TRIPHOSPHATE DIPHOSPHATASE"/>
    <property type="match status" value="1"/>
</dbReference>
<keyword evidence="3" id="KW-0378">Hydrolase</keyword>
<dbReference type="VEuPathDB" id="FungiDB:G647_08721"/>
<comment type="caution">
    <text evidence="3">The sequence shown here is derived from an EMBL/GenBank/DDBJ whole genome shotgun (WGS) entry which is preliminary data.</text>
</comment>
<dbReference type="Pfam" id="PF01979">
    <property type="entry name" value="Amidohydro_1"/>
    <property type="match status" value="1"/>
</dbReference>
<dbReference type="Proteomes" id="UP000094526">
    <property type="component" value="Unassembled WGS sequence"/>
</dbReference>
<evidence type="ECO:0000313" key="4">
    <source>
        <dbReference type="Proteomes" id="UP000094526"/>
    </source>
</evidence>
<dbReference type="Gene3D" id="3.40.50.10910">
    <property type="entry name" value="Amidohydrolase"/>
    <property type="match status" value="1"/>
</dbReference>
<dbReference type="InterPro" id="IPR032466">
    <property type="entry name" value="Metal_Hydrolase"/>
</dbReference>
<dbReference type="InterPro" id="IPR051781">
    <property type="entry name" value="Metallo-dep_Hydrolase"/>
</dbReference>
<accession>A0A1C1CMR5</accession>
<feature type="domain" description="Amidohydrolase-related" evidence="2">
    <location>
        <begin position="91"/>
        <end position="389"/>
    </location>
</feature>
<reference evidence="4" key="1">
    <citation type="submission" date="2015-07" db="EMBL/GenBank/DDBJ databases">
        <authorList>
            <person name="Teixeira M.M."/>
            <person name="Souza R.C."/>
            <person name="Almeida L.G."/>
            <person name="Vicente V.A."/>
            <person name="de Hoog S."/>
            <person name="Bocca A.L."/>
            <person name="de Almeida S.R."/>
            <person name="Vasconcelos A.T."/>
            <person name="Felipe M.S."/>
        </authorList>
    </citation>
    <scope>NUCLEOTIDE SEQUENCE [LARGE SCALE GENOMIC DNA]</scope>
    <source>
        <strain evidence="4">KSF</strain>
    </source>
</reference>
<dbReference type="GO" id="GO:0016810">
    <property type="term" value="F:hydrolase activity, acting on carbon-nitrogen (but not peptide) bonds"/>
    <property type="evidence" value="ECO:0007669"/>
    <property type="project" value="InterPro"/>
</dbReference>
<organism evidence="3 4">
    <name type="scientific">Cladophialophora carrionii</name>
    <dbReference type="NCBI Taxonomy" id="86049"/>
    <lineage>
        <taxon>Eukaryota</taxon>
        <taxon>Fungi</taxon>
        <taxon>Dikarya</taxon>
        <taxon>Ascomycota</taxon>
        <taxon>Pezizomycotina</taxon>
        <taxon>Eurotiomycetes</taxon>
        <taxon>Chaetothyriomycetidae</taxon>
        <taxon>Chaetothyriales</taxon>
        <taxon>Herpotrichiellaceae</taxon>
        <taxon>Cladophialophora</taxon>
    </lineage>
</organism>
<dbReference type="eggNOG" id="ENOG502SK4S">
    <property type="taxonomic scope" value="Eukaryota"/>
</dbReference>
<dbReference type="InterPro" id="IPR011059">
    <property type="entry name" value="Metal-dep_hydrolase_composite"/>
</dbReference>
<dbReference type="OrthoDB" id="5595695at2759"/>
<dbReference type="Gene3D" id="1.20.58.520">
    <property type="entry name" value="Amidohydrolase"/>
    <property type="match status" value="1"/>
</dbReference>
<dbReference type="STRING" id="86049.A0A1C1CMR5"/>
<dbReference type="VEuPathDB" id="FungiDB:CLCR_07250"/>
<dbReference type="EMBL" id="LGRB01000010">
    <property type="protein sequence ID" value="OCT49797.1"/>
    <property type="molecule type" value="Genomic_DNA"/>
</dbReference>
<keyword evidence="1" id="KW-0732">Signal</keyword>
<protein>
    <submittedName>
        <fullName evidence="3">Putative hydrolase</fullName>
    </submittedName>
</protein>
<dbReference type="SUPFAM" id="SSF51338">
    <property type="entry name" value="Composite domain of metallo-dependent hydrolases"/>
    <property type="match status" value="2"/>
</dbReference>
<dbReference type="Gene3D" id="2.30.40.10">
    <property type="entry name" value="Urease, subunit C, domain 1"/>
    <property type="match status" value="1"/>
</dbReference>
<feature type="signal peptide" evidence="1">
    <location>
        <begin position="1"/>
        <end position="17"/>
    </location>
</feature>
<dbReference type="SUPFAM" id="SSF51556">
    <property type="entry name" value="Metallo-dependent hydrolases"/>
    <property type="match status" value="1"/>
</dbReference>
<dbReference type="InterPro" id="IPR006680">
    <property type="entry name" value="Amidohydro-rel"/>
</dbReference>
<feature type="chain" id="PRO_5008650910" evidence="1">
    <location>
        <begin position="18"/>
        <end position="408"/>
    </location>
</feature>
<sequence>MRILCFYTLALVSVASTCSPGPLIPDQHEVQGYIQRRAGLASATPTSKTGLRNVHIFNGHTFRPGWLAMQGGKITFDLHNVDSWIDGQDGYLIPGLIDSHCHPASISDLATLSSYGVTTAISMGCPSYPLCASLRDQPGLPSFFTASAGIVGPNSTHALVMHADPDTLIRSASQAPQFVSWAFGNNSDFIKIITETNGPDQATQDAIVSETHRLGRQAMTHAADIRSYLRAIASGTDGIQHTPGDGNITPAMIEDMRRNGQFIVPITMVVKAFLNSAVLPLSSYNKRSWQTVIGNLKSMHRARLPLLVGTDAVSLNDPFAALVKNPLGSTMHDELEVFVNEVGFEPAEALRAATSLPARLFRLADRGLIMEGKRADLLLLASNPLKNISATRGIMKVWNGGIEYNSAA</sequence>
<gene>
    <name evidence="3" type="ORF">CLCR_07250</name>
</gene>
<dbReference type="Gene3D" id="3.30.110.90">
    <property type="entry name" value="Amidohydrolase"/>
    <property type="match status" value="1"/>
</dbReference>
<dbReference type="PANTHER" id="PTHR43135:SF3">
    <property type="entry name" value="ALPHA-D-RIBOSE 1-METHYLPHOSPHONATE 5-TRIPHOSPHATE DIPHOSPHATASE"/>
    <property type="match status" value="1"/>
</dbReference>
<keyword evidence="4" id="KW-1185">Reference proteome</keyword>
<evidence type="ECO:0000259" key="2">
    <source>
        <dbReference type="Pfam" id="PF01979"/>
    </source>
</evidence>
<name>A0A1C1CMR5_9EURO</name>
<dbReference type="AlphaFoldDB" id="A0A1C1CMR5"/>
<proteinExistence type="predicted"/>
<evidence type="ECO:0000256" key="1">
    <source>
        <dbReference type="SAM" id="SignalP"/>
    </source>
</evidence>
<evidence type="ECO:0000313" key="3">
    <source>
        <dbReference type="EMBL" id="OCT49797.1"/>
    </source>
</evidence>